<feature type="region of interest" description="Disordered" evidence="1">
    <location>
        <begin position="1"/>
        <end position="92"/>
    </location>
</feature>
<feature type="compositionally biased region" description="Basic and acidic residues" evidence="1">
    <location>
        <begin position="68"/>
        <end position="83"/>
    </location>
</feature>
<sequence>MAAAVTEGFKEAGKGELREQAFSFRSIRGSKTVLEDKMDTRSTASCSDQYSHGQEKDAESPSCWGSDGHTDPSDCQDSAHPEEPESAGRWQDGPAVYVSRGLSSGHRLGASTTSKNGLMIPTNEPLQSSNNFERYHPCLRLNKYTRQPEGGRQATSWRPSVKLARDPAGCRGSWMWPFVPVADDHADSMPLVIAGFKDKLGKLMEPEVHGSACLLSHPIEQDGCLKLAVCTAGHVVLERPDLHYYMTCQVDAMADLRSYAKGKWVPINSADITRT</sequence>
<organism evidence="2 3">
    <name type="scientific">Apatococcus lobatus</name>
    <dbReference type="NCBI Taxonomy" id="904363"/>
    <lineage>
        <taxon>Eukaryota</taxon>
        <taxon>Viridiplantae</taxon>
        <taxon>Chlorophyta</taxon>
        <taxon>core chlorophytes</taxon>
        <taxon>Trebouxiophyceae</taxon>
        <taxon>Chlorellales</taxon>
        <taxon>Chlorellaceae</taxon>
        <taxon>Apatococcus</taxon>
    </lineage>
</organism>
<reference evidence="2 3" key="1">
    <citation type="journal article" date="2024" name="Nat. Commun.">
        <title>Phylogenomics reveals the evolutionary origins of lichenization in chlorophyte algae.</title>
        <authorList>
            <person name="Puginier C."/>
            <person name="Libourel C."/>
            <person name="Otte J."/>
            <person name="Skaloud P."/>
            <person name="Haon M."/>
            <person name="Grisel S."/>
            <person name="Petersen M."/>
            <person name="Berrin J.G."/>
            <person name="Delaux P.M."/>
            <person name="Dal Grande F."/>
            <person name="Keller J."/>
        </authorList>
    </citation>
    <scope>NUCLEOTIDE SEQUENCE [LARGE SCALE GENOMIC DNA]</scope>
    <source>
        <strain evidence="2 3">SAG 2145</strain>
    </source>
</reference>
<dbReference type="Proteomes" id="UP001438707">
    <property type="component" value="Unassembled WGS sequence"/>
</dbReference>
<gene>
    <name evidence="2" type="ORF">WJX74_006312</name>
</gene>
<name>A0AAW1QMA3_9CHLO</name>
<evidence type="ECO:0000313" key="2">
    <source>
        <dbReference type="EMBL" id="KAK9822574.1"/>
    </source>
</evidence>
<feature type="compositionally biased region" description="Polar residues" evidence="1">
    <location>
        <begin position="41"/>
        <end position="52"/>
    </location>
</feature>
<proteinExistence type="predicted"/>
<protein>
    <submittedName>
        <fullName evidence="2">Uncharacterized protein</fullName>
    </submittedName>
</protein>
<comment type="caution">
    <text evidence="2">The sequence shown here is derived from an EMBL/GenBank/DDBJ whole genome shotgun (WGS) entry which is preliminary data.</text>
</comment>
<dbReference type="AlphaFoldDB" id="A0AAW1QMA3"/>
<accession>A0AAW1QMA3</accession>
<dbReference type="EMBL" id="JALJOS010000031">
    <property type="protein sequence ID" value="KAK9822574.1"/>
    <property type="molecule type" value="Genomic_DNA"/>
</dbReference>
<evidence type="ECO:0000313" key="3">
    <source>
        <dbReference type="Proteomes" id="UP001438707"/>
    </source>
</evidence>
<feature type="compositionally biased region" description="Basic and acidic residues" evidence="1">
    <location>
        <begin position="8"/>
        <end position="19"/>
    </location>
</feature>
<evidence type="ECO:0000256" key="1">
    <source>
        <dbReference type="SAM" id="MobiDB-lite"/>
    </source>
</evidence>
<keyword evidence="3" id="KW-1185">Reference proteome</keyword>